<dbReference type="EMBL" id="JAFFZP010000059">
    <property type="protein sequence ID" value="MBN0989842.1"/>
    <property type="molecule type" value="Genomic_DNA"/>
</dbReference>
<evidence type="ECO:0000259" key="2">
    <source>
        <dbReference type="PROSITE" id="PS50943"/>
    </source>
</evidence>
<evidence type="ECO:0000313" key="3">
    <source>
        <dbReference type="EMBL" id="MBN0989842.1"/>
    </source>
</evidence>
<sequence>MAQLAIVDAYQAFMSTAQPFINIGSDEQYETALETLEQVIETATDTPDDLMNPLIDMLSNAIERYEAEDEELAAFIEEAEAIPNDIALLRTLMSQHHLTGSHLPEIGDKTMVSKVLNGKRVLSRQAIEKLSARFGIRPGMFFGS</sequence>
<comment type="caution">
    <text evidence="3">The sequence shown here is derived from an EMBL/GenBank/DDBJ whole genome shotgun (WGS) entry which is preliminary data.</text>
</comment>
<dbReference type="InterPro" id="IPR001387">
    <property type="entry name" value="Cro/C1-type_HTH"/>
</dbReference>
<feature type="coiled-coil region" evidence="1">
    <location>
        <begin position="26"/>
        <end position="82"/>
    </location>
</feature>
<keyword evidence="4" id="KW-1185">Reference proteome</keyword>
<name>A0ABS2WEM3_9GAMM</name>
<dbReference type="PROSITE" id="PS50943">
    <property type="entry name" value="HTH_CROC1"/>
    <property type="match status" value="1"/>
</dbReference>
<accession>A0ABS2WEM3</accession>
<organism evidence="3 4">
    <name type="scientific">Amphritea pacifica</name>
    <dbReference type="NCBI Taxonomy" id="2811233"/>
    <lineage>
        <taxon>Bacteria</taxon>
        <taxon>Pseudomonadati</taxon>
        <taxon>Pseudomonadota</taxon>
        <taxon>Gammaproteobacteria</taxon>
        <taxon>Oceanospirillales</taxon>
        <taxon>Oceanospirillaceae</taxon>
        <taxon>Amphritea</taxon>
    </lineage>
</organism>
<dbReference type="Proteomes" id="UP000760472">
    <property type="component" value="Unassembled WGS sequence"/>
</dbReference>
<evidence type="ECO:0000313" key="4">
    <source>
        <dbReference type="Proteomes" id="UP000760472"/>
    </source>
</evidence>
<keyword evidence="1" id="KW-0175">Coiled coil</keyword>
<reference evidence="3 4" key="1">
    <citation type="submission" date="2021-02" db="EMBL/GenBank/DDBJ databases">
        <title>A novel species of genus Amphritea isolated from a fishpond in China.</title>
        <authorList>
            <person name="Lu H."/>
        </authorList>
    </citation>
    <scope>NUCLEOTIDE SEQUENCE [LARGE SCALE GENOMIC DNA]</scope>
    <source>
        <strain evidence="3 4">RP18W</strain>
    </source>
</reference>
<evidence type="ECO:0000256" key="1">
    <source>
        <dbReference type="SAM" id="Coils"/>
    </source>
</evidence>
<dbReference type="PANTHER" id="PTHR40455">
    <property type="entry name" value="ANTITOXIN HIGA"/>
    <property type="match status" value="1"/>
</dbReference>
<dbReference type="InterPro" id="IPR039060">
    <property type="entry name" value="Antitox_HigA"/>
</dbReference>
<dbReference type="PANTHER" id="PTHR40455:SF1">
    <property type="entry name" value="ANTITOXIN HIGA"/>
    <property type="match status" value="1"/>
</dbReference>
<proteinExistence type="predicted"/>
<gene>
    <name evidence="3" type="ORF">JW498_20980</name>
</gene>
<protein>
    <submittedName>
        <fullName evidence="3">Transcriptional regulator</fullName>
    </submittedName>
</protein>
<dbReference type="RefSeq" id="WP_205214495.1">
    <property type="nucleotide sequence ID" value="NZ_JAFFZP010000059.1"/>
</dbReference>
<feature type="domain" description="HTH cro/C1-type" evidence="2">
    <location>
        <begin position="108"/>
        <end position="141"/>
    </location>
</feature>